<evidence type="ECO:0000256" key="4">
    <source>
        <dbReference type="ARBA" id="ARBA00023136"/>
    </source>
</evidence>
<feature type="transmembrane region" description="Helical" evidence="6">
    <location>
        <begin position="245"/>
        <end position="266"/>
    </location>
</feature>
<dbReference type="Pfam" id="PF00654">
    <property type="entry name" value="Voltage_CLC"/>
    <property type="match status" value="1"/>
</dbReference>
<evidence type="ECO:0000256" key="5">
    <source>
        <dbReference type="SAM" id="MobiDB-lite"/>
    </source>
</evidence>
<name>A0A563EPX3_9PSEU</name>
<dbReference type="PRINTS" id="PR00762">
    <property type="entry name" value="CLCHANNEL"/>
</dbReference>
<comment type="subcellular location">
    <subcellularLocation>
        <location evidence="1">Membrane</location>
        <topology evidence="1">Multi-pass membrane protein</topology>
    </subcellularLocation>
</comment>
<evidence type="ECO:0000256" key="1">
    <source>
        <dbReference type="ARBA" id="ARBA00004141"/>
    </source>
</evidence>
<accession>A0A563EPX3</accession>
<keyword evidence="2 6" id="KW-0812">Transmembrane</keyword>
<keyword evidence="8" id="KW-1185">Reference proteome</keyword>
<dbReference type="OrthoDB" id="2729535at2"/>
<feature type="transmembrane region" description="Helical" evidence="6">
    <location>
        <begin position="352"/>
        <end position="373"/>
    </location>
</feature>
<dbReference type="InterPro" id="IPR050368">
    <property type="entry name" value="ClC-type_chloride_channel"/>
</dbReference>
<evidence type="ECO:0000256" key="3">
    <source>
        <dbReference type="ARBA" id="ARBA00022989"/>
    </source>
</evidence>
<comment type="caution">
    <text evidence="7">The sequence shown here is derived from an EMBL/GenBank/DDBJ whole genome shotgun (WGS) entry which is preliminary data.</text>
</comment>
<feature type="transmembrane region" description="Helical" evidence="6">
    <location>
        <begin position="24"/>
        <end position="51"/>
    </location>
</feature>
<dbReference type="AlphaFoldDB" id="A0A563EPX3"/>
<dbReference type="Gene3D" id="1.10.3080.10">
    <property type="entry name" value="Clc chloride channel"/>
    <property type="match status" value="1"/>
</dbReference>
<feature type="transmembrane region" description="Helical" evidence="6">
    <location>
        <begin position="125"/>
        <end position="149"/>
    </location>
</feature>
<feature type="compositionally biased region" description="Low complexity" evidence="5">
    <location>
        <begin position="434"/>
        <end position="446"/>
    </location>
</feature>
<dbReference type="PANTHER" id="PTHR43427">
    <property type="entry name" value="CHLORIDE CHANNEL PROTEIN CLC-E"/>
    <property type="match status" value="1"/>
</dbReference>
<dbReference type="InterPro" id="IPR001807">
    <property type="entry name" value="ClC"/>
</dbReference>
<organism evidence="7 8">
    <name type="scientific">Lentzea tibetensis</name>
    <dbReference type="NCBI Taxonomy" id="2591470"/>
    <lineage>
        <taxon>Bacteria</taxon>
        <taxon>Bacillati</taxon>
        <taxon>Actinomycetota</taxon>
        <taxon>Actinomycetes</taxon>
        <taxon>Pseudonocardiales</taxon>
        <taxon>Pseudonocardiaceae</taxon>
        <taxon>Lentzea</taxon>
    </lineage>
</organism>
<feature type="transmembrane region" description="Helical" evidence="6">
    <location>
        <begin position="278"/>
        <end position="298"/>
    </location>
</feature>
<gene>
    <name evidence="7" type="ORF">FKR81_23150</name>
</gene>
<dbReference type="InterPro" id="IPR014743">
    <property type="entry name" value="Cl-channel_core"/>
</dbReference>
<dbReference type="CDD" id="cd00400">
    <property type="entry name" value="Voltage_gated_ClC"/>
    <property type="match status" value="1"/>
</dbReference>
<feature type="region of interest" description="Disordered" evidence="5">
    <location>
        <begin position="434"/>
        <end position="461"/>
    </location>
</feature>
<dbReference type="GO" id="GO:0015108">
    <property type="term" value="F:chloride transmembrane transporter activity"/>
    <property type="evidence" value="ECO:0007669"/>
    <property type="project" value="InterPro"/>
</dbReference>
<evidence type="ECO:0000313" key="7">
    <source>
        <dbReference type="EMBL" id="TWP49454.1"/>
    </source>
</evidence>
<evidence type="ECO:0000256" key="6">
    <source>
        <dbReference type="SAM" id="Phobius"/>
    </source>
</evidence>
<keyword evidence="3 6" id="KW-1133">Transmembrane helix</keyword>
<feature type="transmembrane region" description="Helical" evidence="6">
    <location>
        <begin position="379"/>
        <end position="405"/>
    </location>
</feature>
<feature type="transmembrane region" description="Helical" evidence="6">
    <location>
        <begin position="324"/>
        <end position="345"/>
    </location>
</feature>
<dbReference type="GO" id="GO:0016020">
    <property type="term" value="C:membrane"/>
    <property type="evidence" value="ECO:0007669"/>
    <property type="project" value="UniProtKB-SubCell"/>
</dbReference>
<dbReference type="EMBL" id="VOBR01000015">
    <property type="protein sequence ID" value="TWP49454.1"/>
    <property type="molecule type" value="Genomic_DNA"/>
</dbReference>
<feature type="transmembrane region" description="Helical" evidence="6">
    <location>
        <begin position="201"/>
        <end position="225"/>
    </location>
</feature>
<reference evidence="7 8" key="1">
    <citation type="submission" date="2019-07" db="EMBL/GenBank/DDBJ databases">
        <title>Lentzea xizangensis sp. nov., isolated from Qinghai-Tibetan Plateau Soils.</title>
        <authorList>
            <person name="Huang J."/>
        </authorList>
    </citation>
    <scope>NUCLEOTIDE SEQUENCE [LARGE SCALE GENOMIC DNA]</scope>
    <source>
        <strain evidence="7 8">FXJ1.1311</strain>
    </source>
</reference>
<feature type="transmembrane region" description="Helical" evidence="6">
    <location>
        <begin position="71"/>
        <end position="89"/>
    </location>
</feature>
<dbReference type="Proteomes" id="UP000316639">
    <property type="component" value="Unassembled WGS sequence"/>
</dbReference>
<sequence>MPNMNAEPSHDEPDIDVVLHSQGYLALLLTAALIGIPLSFLVFAFLAAVHWLEHLMWDTLPTSLGLEPLPAWWPIATIGLAGVLVALAVTHLPGRGGHVPAEGLDASATPTSHVPGTMLAATAGWVLGAVVGPEAPLFAMGSGLALLAAKWVKAGGDARSTTVIAASGSAAAVSAVFGNPLVAVIMFLEVAGLARRQTMQLVLPCLVSSGVGALVFTGLGKWTGLEIDALSIPDLEPARLEIADVAWAFPVAAVVAVTTWAIFAVGRRTARLAASRTMVITVAAGLLAGCSAALYAVITDHSPADVALSGQATLPTLATQPGQWSAGALVALLVCKGLAYAVCLGTFRGGPVFPAVFLGAAFGLLASTWLPGIETVPGLAIGMAAGAAVTRLPVTSIVLVVLLLGDAARSQIPVVILAAVTALVVGEMLSGRRTASGSGRAVSRSSPNLPSTSRWPPRAPG</sequence>
<evidence type="ECO:0000313" key="8">
    <source>
        <dbReference type="Proteomes" id="UP000316639"/>
    </source>
</evidence>
<feature type="transmembrane region" description="Helical" evidence="6">
    <location>
        <begin position="412"/>
        <end position="430"/>
    </location>
</feature>
<proteinExistence type="predicted"/>
<protein>
    <submittedName>
        <fullName evidence="7">Chloride channel protein</fullName>
    </submittedName>
</protein>
<evidence type="ECO:0000256" key="2">
    <source>
        <dbReference type="ARBA" id="ARBA00022692"/>
    </source>
</evidence>
<keyword evidence="4 6" id="KW-0472">Membrane</keyword>
<dbReference type="SUPFAM" id="SSF81340">
    <property type="entry name" value="Clc chloride channel"/>
    <property type="match status" value="1"/>
</dbReference>
<feature type="transmembrane region" description="Helical" evidence="6">
    <location>
        <begin position="169"/>
        <end position="194"/>
    </location>
</feature>